<evidence type="ECO:0000313" key="2">
    <source>
        <dbReference type="EMBL" id="CAI9940669.1"/>
    </source>
</evidence>
<dbReference type="EMBL" id="CATOUU010000681">
    <property type="protein sequence ID" value="CAI9940669.1"/>
    <property type="molecule type" value="Genomic_DNA"/>
</dbReference>
<keyword evidence="1" id="KW-0175">Coiled coil</keyword>
<dbReference type="EMBL" id="CAXDID020000014">
    <property type="protein sequence ID" value="CAL5981779.1"/>
    <property type="molecule type" value="Genomic_DNA"/>
</dbReference>
<organism evidence="2">
    <name type="scientific">Hexamita inflata</name>
    <dbReference type="NCBI Taxonomy" id="28002"/>
    <lineage>
        <taxon>Eukaryota</taxon>
        <taxon>Metamonada</taxon>
        <taxon>Diplomonadida</taxon>
        <taxon>Hexamitidae</taxon>
        <taxon>Hexamitinae</taxon>
        <taxon>Hexamita</taxon>
    </lineage>
</organism>
<protein>
    <submittedName>
        <fullName evidence="4">Hypothetical_protein</fullName>
    </submittedName>
</protein>
<keyword evidence="6" id="KW-1185">Reference proteome</keyword>
<evidence type="ECO:0000313" key="4">
    <source>
        <dbReference type="EMBL" id="CAL5981779.1"/>
    </source>
</evidence>
<evidence type="ECO:0000256" key="1">
    <source>
        <dbReference type="SAM" id="Coils"/>
    </source>
</evidence>
<feature type="coiled-coil region" evidence="1">
    <location>
        <begin position="216"/>
        <end position="243"/>
    </location>
</feature>
<reference evidence="4 6" key="2">
    <citation type="submission" date="2024-07" db="EMBL/GenBank/DDBJ databases">
        <authorList>
            <person name="Akdeniz Z."/>
        </authorList>
    </citation>
    <scope>NUCLEOTIDE SEQUENCE [LARGE SCALE GENOMIC DNA]</scope>
</reference>
<accession>A0AA86PTI9</accession>
<dbReference type="EMBL" id="CATOUU010000831">
    <property type="protein sequence ID" value="CAI9951998.1"/>
    <property type="molecule type" value="Genomic_DNA"/>
</dbReference>
<gene>
    <name evidence="5" type="ORF">HINF_LOCUS25684</name>
    <name evidence="2" type="ORF">HINF_LOCUS28314</name>
    <name evidence="3" type="ORF">HINF_LOCUS39643</name>
    <name evidence="4" type="ORF">HINF_LOCUS6814</name>
</gene>
<proteinExistence type="predicted"/>
<dbReference type="EMBL" id="CAXDID020000077">
    <property type="protein sequence ID" value="CAL6016808.1"/>
    <property type="molecule type" value="Genomic_DNA"/>
</dbReference>
<dbReference type="Proteomes" id="UP001642409">
    <property type="component" value="Unassembled WGS sequence"/>
</dbReference>
<evidence type="ECO:0000313" key="5">
    <source>
        <dbReference type="EMBL" id="CAL6016808.1"/>
    </source>
</evidence>
<comment type="caution">
    <text evidence="2">The sequence shown here is derived from an EMBL/GenBank/DDBJ whole genome shotgun (WGS) entry which is preliminary data.</text>
</comment>
<name>A0AA86PTI9_9EUKA</name>
<evidence type="ECO:0000313" key="3">
    <source>
        <dbReference type="EMBL" id="CAI9951998.1"/>
    </source>
</evidence>
<sequence>MEDLQFKIVEINRYMAKLSINSIQLEDVNQYSPNIVRKILESSQSFMGYINMNELNNNQIICLVYNLLIVFYDYVVDLKVADFYLNDLYFLKKRIKVILLLVKLFCWVQSKQIQVFIQYVPSKYKVENLKEYLLNENMFITAQKIKSSQNDQLAALVNNQQPENLSAALLVELSKNTIKNTTKQTKLSLNELEIQKQSEIDLEQFRYKREQQLNVESSFDMKLREAEEQLNQIQLQNKVKFNEIVGNVVSNERKKLQWIDIDLE</sequence>
<evidence type="ECO:0000313" key="6">
    <source>
        <dbReference type="Proteomes" id="UP001642409"/>
    </source>
</evidence>
<dbReference type="AlphaFoldDB" id="A0AA86PTI9"/>
<reference evidence="2" key="1">
    <citation type="submission" date="2023-06" db="EMBL/GenBank/DDBJ databases">
        <authorList>
            <person name="Kurt Z."/>
        </authorList>
    </citation>
    <scope>NUCLEOTIDE SEQUENCE</scope>
</reference>